<keyword evidence="5 8" id="KW-0812">Transmembrane</keyword>
<keyword evidence="4 8" id="KW-1003">Cell membrane</keyword>
<feature type="transmembrane region" description="Helical" evidence="8">
    <location>
        <begin position="6"/>
        <end position="25"/>
    </location>
</feature>
<evidence type="ECO:0000256" key="1">
    <source>
        <dbReference type="ARBA" id="ARBA00004651"/>
    </source>
</evidence>
<dbReference type="InterPro" id="IPR052017">
    <property type="entry name" value="TSUP"/>
</dbReference>
<keyword evidence="7 8" id="KW-0472">Membrane</keyword>
<feature type="transmembrane region" description="Helical" evidence="8">
    <location>
        <begin position="32"/>
        <end position="54"/>
    </location>
</feature>
<sequence length="246" mass="25004">MEPATIAAICATFVLAGFVKGVVGLGLPTVSLALLAATLGLPQAMALLLVPSFATNLWQALSGGNALAILRRDWLFFLLATVTVGVGALALTRLDPAILTGLLGVLLVVYAAINLAGVKVAIPIAHQSWLGPVFGATNGVLTGMTGSFVVPGVMYLQAVGMSRDTLVQAMGILFTLSTLALAVALGGNGLLDAQLGMMSAVALVPAIAGMMIGAKVRGRLSEARFRSALFVALLAMGVHLSTNLVA</sequence>
<dbReference type="AlphaFoldDB" id="A0A5D4GRK1"/>
<keyword evidence="3" id="KW-0813">Transport</keyword>
<accession>A0A5D4GRK1</accession>
<reference evidence="9 10" key="1">
    <citation type="submission" date="2019-08" db="EMBL/GenBank/DDBJ databases">
        <authorList>
            <person name="Seo Y.L."/>
        </authorList>
    </citation>
    <scope>NUCLEOTIDE SEQUENCE [LARGE SCALE GENOMIC DNA]</scope>
    <source>
        <strain evidence="9 10">MaA-C15</strain>
    </source>
</reference>
<dbReference type="EMBL" id="VSZS01000065">
    <property type="protein sequence ID" value="TYR30987.1"/>
    <property type="molecule type" value="Genomic_DNA"/>
</dbReference>
<evidence type="ECO:0000313" key="10">
    <source>
        <dbReference type="Proteomes" id="UP000323258"/>
    </source>
</evidence>
<feature type="transmembrane region" description="Helical" evidence="8">
    <location>
        <begin position="74"/>
        <end position="91"/>
    </location>
</feature>
<dbReference type="RefSeq" id="WP_148915788.1">
    <property type="nucleotide sequence ID" value="NZ_VSZS01000065.1"/>
</dbReference>
<keyword evidence="6 8" id="KW-1133">Transmembrane helix</keyword>
<feature type="transmembrane region" description="Helical" evidence="8">
    <location>
        <begin position="129"/>
        <end position="154"/>
    </location>
</feature>
<dbReference type="PANTHER" id="PTHR30269:SF32">
    <property type="entry name" value="MEMBRANE TRANSPORTER PROTEIN-RELATED"/>
    <property type="match status" value="1"/>
</dbReference>
<evidence type="ECO:0000256" key="8">
    <source>
        <dbReference type="RuleBase" id="RU363041"/>
    </source>
</evidence>
<comment type="caution">
    <text evidence="9">The sequence shown here is derived from an EMBL/GenBank/DDBJ whole genome shotgun (WGS) entry which is preliminary data.</text>
</comment>
<evidence type="ECO:0000256" key="6">
    <source>
        <dbReference type="ARBA" id="ARBA00022989"/>
    </source>
</evidence>
<evidence type="ECO:0000313" key="9">
    <source>
        <dbReference type="EMBL" id="TYR30987.1"/>
    </source>
</evidence>
<reference evidence="9 10" key="2">
    <citation type="submission" date="2019-09" db="EMBL/GenBank/DDBJ databases">
        <title>Mesorhizobium sp. MaA-C15 isolated from Microcystis aeruginosa.</title>
        <authorList>
            <person name="Jeong S.E."/>
            <person name="Jin H.M."/>
            <person name="Jeon C.O."/>
        </authorList>
    </citation>
    <scope>NUCLEOTIDE SEQUENCE [LARGE SCALE GENOMIC DNA]</scope>
    <source>
        <strain evidence="9 10">MaA-C15</strain>
    </source>
</reference>
<name>A0A5D4GRK1_9HYPH</name>
<evidence type="ECO:0000256" key="7">
    <source>
        <dbReference type="ARBA" id="ARBA00023136"/>
    </source>
</evidence>
<dbReference type="PANTHER" id="PTHR30269">
    <property type="entry name" value="TRANSMEMBRANE PROTEIN YFCA"/>
    <property type="match status" value="1"/>
</dbReference>
<keyword evidence="10" id="KW-1185">Reference proteome</keyword>
<evidence type="ECO:0000256" key="5">
    <source>
        <dbReference type="ARBA" id="ARBA00022692"/>
    </source>
</evidence>
<gene>
    <name evidence="9" type="ORF">FY036_16235</name>
</gene>
<dbReference type="GO" id="GO:0005886">
    <property type="term" value="C:plasma membrane"/>
    <property type="evidence" value="ECO:0007669"/>
    <property type="project" value="UniProtKB-SubCell"/>
</dbReference>
<organism evidence="9 10">
    <name type="scientific">Neoaquamicrobium microcysteis</name>
    <dbReference type="NCBI Taxonomy" id="2682781"/>
    <lineage>
        <taxon>Bacteria</taxon>
        <taxon>Pseudomonadati</taxon>
        <taxon>Pseudomonadota</taxon>
        <taxon>Alphaproteobacteria</taxon>
        <taxon>Hyphomicrobiales</taxon>
        <taxon>Phyllobacteriaceae</taxon>
        <taxon>Neoaquamicrobium</taxon>
    </lineage>
</organism>
<protein>
    <recommendedName>
        <fullName evidence="8">Probable membrane transporter protein</fullName>
    </recommendedName>
</protein>
<feature type="transmembrane region" description="Helical" evidence="8">
    <location>
        <begin position="166"/>
        <end position="187"/>
    </location>
</feature>
<feature type="transmembrane region" description="Helical" evidence="8">
    <location>
        <begin position="98"/>
        <end position="117"/>
    </location>
</feature>
<dbReference type="InterPro" id="IPR002781">
    <property type="entry name" value="TM_pro_TauE-like"/>
</dbReference>
<feature type="transmembrane region" description="Helical" evidence="8">
    <location>
        <begin position="225"/>
        <end position="245"/>
    </location>
</feature>
<dbReference type="Pfam" id="PF01925">
    <property type="entry name" value="TauE"/>
    <property type="match status" value="1"/>
</dbReference>
<evidence type="ECO:0000256" key="4">
    <source>
        <dbReference type="ARBA" id="ARBA00022475"/>
    </source>
</evidence>
<feature type="transmembrane region" description="Helical" evidence="8">
    <location>
        <begin position="193"/>
        <end position="213"/>
    </location>
</feature>
<proteinExistence type="inferred from homology"/>
<comment type="similarity">
    <text evidence="2 8">Belongs to the 4-toluene sulfonate uptake permease (TSUP) (TC 2.A.102) family.</text>
</comment>
<dbReference type="Proteomes" id="UP000323258">
    <property type="component" value="Unassembled WGS sequence"/>
</dbReference>
<evidence type="ECO:0000256" key="2">
    <source>
        <dbReference type="ARBA" id="ARBA00009142"/>
    </source>
</evidence>
<evidence type="ECO:0000256" key="3">
    <source>
        <dbReference type="ARBA" id="ARBA00022448"/>
    </source>
</evidence>
<comment type="subcellular location">
    <subcellularLocation>
        <location evidence="1 8">Cell membrane</location>
        <topology evidence="1 8">Multi-pass membrane protein</topology>
    </subcellularLocation>
</comment>
<dbReference type="OrthoDB" id="9800873at2"/>